<evidence type="ECO:0000313" key="1">
    <source>
        <dbReference type="EMBL" id="TCP26660.1"/>
    </source>
</evidence>
<organism evidence="1 2">
    <name type="scientific">Scopulibacillus darangshiensis</name>
    <dbReference type="NCBI Taxonomy" id="442528"/>
    <lineage>
        <taxon>Bacteria</taxon>
        <taxon>Bacillati</taxon>
        <taxon>Bacillota</taxon>
        <taxon>Bacilli</taxon>
        <taxon>Bacillales</taxon>
        <taxon>Sporolactobacillaceae</taxon>
        <taxon>Scopulibacillus</taxon>
    </lineage>
</organism>
<dbReference type="Proteomes" id="UP000295416">
    <property type="component" value="Unassembled WGS sequence"/>
</dbReference>
<name>A0A4R2NX18_9BACL</name>
<comment type="caution">
    <text evidence="1">The sequence shown here is derived from an EMBL/GenBank/DDBJ whole genome shotgun (WGS) entry which is preliminary data.</text>
</comment>
<sequence length="100" mass="11676">MELQCTIRGGHSNGHAVITIESKGELAVHMADIMPTHAHQNVLWVLAYDDYPMDSIREKQKWLPYGLDNNAWFTFYHDGQFRAMKWDQNGKVMDEVKRQL</sequence>
<dbReference type="EMBL" id="SLXK01000019">
    <property type="protein sequence ID" value="TCP26660.1"/>
    <property type="molecule type" value="Genomic_DNA"/>
</dbReference>
<dbReference type="SUPFAM" id="SSF56281">
    <property type="entry name" value="Metallo-hydrolase/oxidoreductase"/>
    <property type="match status" value="1"/>
</dbReference>
<dbReference type="InterPro" id="IPR036866">
    <property type="entry name" value="RibonucZ/Hydroxyglut_hydro"/>
</dbReference>
<dbReference type="AlphaFoldDB" id="A0A4R2NX18"/>
<dbReference type="Gene3D" id="3.60.15.10">
    <property type="entry name" value="Ribonuclease Z/Hydroxyacylglutathione hydrolase-like"/>
    <property type="match status" value="1"/>
</dbReference>
<keyword evidence="2" id="KW-1185">Reference proteome</keyword>
<proteinExistence type="predicted"/>
<accession>A0A4R2NX18</accession>
<gene>
    <name evidence="1" type="ORF">EV207_11993</name>
</gene>
<evidence type="ECO:0000313" key="2">
    <source>
        <dbReference type="Proteomes" id="UP000295416"/>
    </source>
</evidence>
<reference evidence="1 2" key="1">
    <citation type="submission" date="2019-03" db="EMBL/GenBank/DDBJ databases">
        <title>Genomic Encyclopedia of Type Strains, Phase IV (KMG-IV): sequencing the most valuable type-strain genomes for metagenomic binning, comparative biology and taxonomic classification.</title>
        <authorList>
            <person name="Goeker M."/>
        </authorList>
    </citation>
    <scope>NUCLEOTIDE SEQUENCE [LARGE SCALE GENOMIC DNA]</scope>
    <source>
        <strain evidence="1 2">DSM 19377</strain>
    </source>
</reference>
<protein>
    <submittedName>
        <fullName evidence="1">Uncharacterized protein</fullName>
    </submittedName>
</protein>